<dbReference type="PANTHER" id="PTHR33116">
    <property type="entry name" value="REVERSE TRANSCRIPTASE ZINC-BINDING DOMAIN-CONTAINING PROTEIN-RELATED-RELATED"/>
    <property type="match status" value="1"/>
</dbReference>
<name>A0A9W3CH97_RAPSA</name>
<sequence length="216" mass="25509">MKLRSLENNGNSDMEDVSLWRRESGFKSSFSSAETWWLIREENEKCVWAKGVWFSQATPKFAFMVWLANLNRLSTMDRVFVWNPGIDDSCVLCKNARENREHLFFECYYSGKIWESLAKGIMGNSFTNSWSAITHLIAEGRNMDRKKLFCLRYAFHIAMYGVWRERNIVRHGEKITPVNVIKKMMDKGVRNKLSLLRSNRVKGMEDTLQIWFRTRV</sequence>
<feature type="domain" description="Reverse transcriptase zinc-binding" evidence="1">
    <location>
        <begin position="30"/>
        <end position="114"/>
    </location>
</feature>
<accession>A0A9W3CH97</accession>
<evidence type="ECO:0000313" key="2">
    <source>
        <dbReference type="Proteomes" id="UP000504610"/>
    </source>
</evidence>
<dbReference type="InterPro" id="IPR026960">
    <property type="entry name" value="RVT-Znf"/>
</dbReference>
<evidence type="ECO:0000313" key="3">
    <source>
        <dbReference type="RefSeq" id="XP_056850826.1"/>
    </source>
</evidence>
<proteinExistence type="predicted"/>
<reference evidence="3" key="2">
    <citation type="submission" date="2025-08" db="UniProtKB">
        <authorList>
            <consortium name="RefSeq"/>
        </authorList>
    </citation>
    <scope>IDENTIFICATION</scope>
    <source>
        <tissue evidence="3">Leaf</tissue>
    </source>
</reference>
<dbReference type="PANTHER" id="PTHR33116:SF84">
    <property type="entry name" value="RNA-DIRECTED DNA POLYMERASE"/>
    <property type="match status" value="1"/>
</dbReference>
<dbReference type="RefSeq" id="XP_056850826.1">
    <property type="nucleotide sequence ID" value="XM_056994846.1"/>
</dbReference>
<reference evidence="2" key="1">
    <citation type="journal article" date="2019" name="Database">
        <title>The radish genome database (RadishGD): an integrated information resource for radish genomics.</title>
        <authorList>
            <person name="Yu H.J."/>
            <person name="Baek S."/>
            <person name="Lee Y.J."/>
            <person name="Cho A."/>
            <person name="Mun J.H."/>
        </authorList>
    </citation>
    <scope>NUCLEOTIDE SEQUENCE [LARGE SCALE GENOMIC DNA]</scope>
    <source>
        <strain evidence="2">cv. WK10039</strain>
    </source>
</reference>
<dbReference type="Proteomes" id="UP000504610">
    <property type="component" value="Chromosome 9"/>
</dbReference>
<protein>
    <submittedName>
        <fullName evidence="3">Uncharacterized protein LOC130500126</fullName>
    </submittedName>
</protein>
<dbReference type="AlphaFoldDB" id="A0A9W3CH97"/>
<dbReference type="KEGG" id="rsz:130500126"/>
<keyword evidence="2" id="KW-1185">Reference proteome</keyword>
<dbReference type="GeneID" id="130500126"/>
<evidence type="ECO:0000259" key="1">
    <source>
        <dbReference type="Pfam" id="PF13966"/>
    </source>
</evidence>
<dbReference type="OrthoDB" id="1748554at2759"/>
<gene>
    <name evidence="3" type="primary">LOC130500126</name>
</gene>
<dbReference type="Pfam" id="PF13966">
    <property type="entry name" value="zf-RVT"/>
    <property type="match status" value="1"/>
</dbReference>
<organism evidence="2 3">
    <name type="scientific">Raphanus sativus</name>
    <name type="common">Radish</name>
    <name type="synonym">Raphanus raphanistrum var. sativus</name>
    <dbReference type="NCBI Taxonomy" id="3726"/>
    <lineage>
        <taxon>Eukaryota</taxon>
        <taxon>Viridiplantae</taxon>
        <taxon>Streptophyta</taxon>
        <taxon>Embryophyta</taxon>
        <taxon>Tracheophyta</taxon>
        <taxon>Spermatophyta</taxon>
        <taxon>Magnoliopsida</taxon>
        <taxon>eudicotyledons</taxon>
        <taxon>Gunneridae</taxon>
        <taxon>Pentapetalae</taxon>
        <taxon>rosids</taxon>
        <taxon>malvids</taxon>
        <taxon>Brassicales</taxon>
        <taxon>Brassicaceae</taxon>
        <taxon>Brassiceae</taxon>
        <taxon>Raphanus</taxon>
    </lineage>
</organism>